<evidence type="ECO:0000313" key="2">
    <source>
        <dbReference type="EMBL" id="GAN11647.1"/>
    </source>
</evidence>
<dbReference type="OrthoDB" id="428577at2759"/>
<accession>A0A0C9N6E6</accession>
<keyword evidence="3" id="KW-1185">Reference proteome</keyword>
<dbReference type="EMBL" id="DF837064">
    <property type="protein sequence ID" value="GAN11647.1"/>
    <property type="molecule type" value="Genomic_DNA"/>
</dbReference>
<evidence type="ECO:0000256" key="1">
    <source>
        <dbReference type="SAM" id="MobiDB-lite"/>
    </source>
</evidence>
<name>A0A0C9N6E6_9FUNG</name>
<feature type="region of interest" description="Disordered" evidence="1">
    <location>
        <begin position="29"/>
        <end position="51"/>
    </location>
</feature>
<dbReference type="GO" id="GO:0003677">
    <property type="term" value="F:DNA binding"/>
    <property type="evidence" value="ECO:0007669"/>
    <property type="project" value="InterPro"/>
</dbReference>
<dbReference type="Gene3D" id="1.10.443.20">
    <property type="entry name" value="Centromere DNA-binding protein complex CBF3 subunit, domain 2"/>
    <property type="match status" value="1"/>
</dbReference>
<dbReference type="AlphaFoldDB" id="A0A0C9N6E6"/>
<sequence>MDNKGKNRESSTASFTQYAAIDRAFAQAGVNSRKKTHAGREPGARNTEMSGASVDHIKRIGRWSLDIVEDVYATCLLRTALKIIDSFSEQQG</sequence>
<evidence type="ECO:0000313" key="3">
    <source>
        <dbReference type="Proteomes" id="UP000053815"/>
    </source>
</evidence>
<gene>
    <name evidence="2" type="ORF">MAM1_0775d11226</name>
</gene>
<protein>
    <submittedName>
        <fullName evidence="2">Uncharacterized protein</fullName>
    </submittedName>
</protein>
<dbReference type="Proteomes" id="UP000053815">
    <property type="component" value="Unassembled WGS sequence"/>
</dbReference>
<dbReference type="InterPro" id="IPR038279">
    <property type="entry name" value="Ndc10_dom2_sf"/>
</dbReference>
<reference evidence="2" key="1">
    <citation type="submission" date="2014-09" db="EMBL/GenBank/DDBJ databases">
        <title>Draft genome sequence of an oleaginous Mucoromycotina fungus Mucor ambiguus NBRC6742.</title>
        <authorList>
            <person name="Takeda I."/>
            <person name="Yamane N."/>
            <person name="Morita T."/>
            <person name="Tamano K."/>
            <person name="Machida M."/>
            <person name="Baker S."/>
            <person name="Koike H."/>
        </authorList>
    </citation>
    <scope>NUCLEOTIDE SEQUENCE</scope>
    <source>
        <strain evidence="2">NBRC 6742</strain>
    </source>
</reference>
<proteinExistence type="predicted"/>
<organism evidence="2">
    <name type="scientific">Mucor ambiguus</name>
    <dbReference type="NCBI Taxonomy" id="91626"/>
    <lineage>
        <taxon>Eukaryota</taxon>
        <taxon>Fungi</taxon>
        <taxon>Fungi incertae sedis</taxon>
        <taxon>Mucoromycota</taxon>
        <taxon>Mucoromycotina</taxon>
        <taxon>Mucoromycetes</taxon>
        <taxon>Mucorales</taxon>
        <taxon>Mucorineae</taxon>
        <taxon>Mucoraceae</taxon>
        <taxon>Mucor</taxon>
    </lineage>
</organism>